<sequence>MLWLAFTIATWKTFAKSDPYSYRLNTMQKLLIVSDIFGQCQGLRQLLQDLAVSECSIHVLDPYQGQPQSFSDEQQAYQAYTECCGHDHYASLVRQTLTEYTDPLAVAIGFSAGASALWRALAKPDASLVQQAVLFYPGQIQPYLTLSPGAPVHVIFGASEPQLDVRAACAALSQLPGVQASSTVWQHGFMNPASAAYSELGYQQHLGLLMEFAAM</sequence>
<dbReference type="EMBL" id="FNRM01000003">
    <property type="protein sequence ID" value="SEA51268.1"/>
    <property type="molecule type" value="Genomic_DNA"/>
</dbReference>
<keyword evidence="2" id="KW-1185">Reference proteome</keyword>
<dbReference type="InterPro" id="IPR029058">
    <property type="entry name" value="AB_hydrolase_fold"/>
</dbReference>
<dbReference type="AlphaFoldDB" id="A0A1H4BT39"/>
<dbReference type="STRING" id="152573.SAMN04488051_103506"/>
<dbReference type="InterPro" id="IPR051049">
    <property type="entry name" value="Dienelactone_hydrolase-like"/>
</dbReference>
<dbReference type="GO" id="GO:0016787">
    <property type="term" value="F:hydrolase activity"/>
    <property type="evidence" value="ECO:0007669"/>
    <property type="project" value="UniProtKB-KW"/>
</dbReference>
<organism evidence="1 2">
    <name type="scientific">Alkalimonas amylolytica</name>
    <dbReference type="NCBI Taxonomy" id="152573"/>
    <lineage>
        <taxon>Bacteria</taxon>
        <taxon>Pseudomonadati</taxon>
        <taxon>Pseudomonadota</taxon>
        <taxon>Gammaproteobacteria</taxon>
        <taxon>Alkalimonas</taxon>
    </lineage>
</organism>
<protein>
    <submittedName>
        <fullName evidence="1">Dienelactone hydrolase</fullName>
    </submittedName>
</protein>
<keyword evidence="1" id="KW-0378">Hydrolase</keyword>
<proteinExistence type="predicted"/>
<dbReference type="PANTHER" id="PTHR46623:SF6">
    <property type="entry name" value="ALPHA_BETA-HYDROLASES SUPERFAMILY PROTEIN"/>
    <property type="match status" value="1"/>
</dbReference>
<dbReference type="SUPFAM" id="SSF53474">
    <property type="entry name" value="alpha/beta-Hydrolases"/>
    <property type="match status" value="1"/>
</dbReference>
<accession>A0A1H4BT39</accession>
<evidence type="ECO:0000313" key="1">
    <source>
        <dbReference type="EMBL" id="SEA51268.1"/>
    </source>
</evidence>
<name>A0A1H4BT39_ALKAM</name>
<dbReference type="Gene3D" id="3.40.50.1820">
    <property type="entry name" value="alpha/beta hydrolase"/>
    <property type="match status" value="1"/>
</dbReference>
<reference evidence="1 2" key="1">
    <citation type="submission" date="2016-10" db="EMBL/GenBank/DDBJ databases">
        <authorList>
            <person name="de Groot N.N."/>
        </authorList>
    </citation>
    <scope>NUCLEOTIDE SEQUENCE [LARGE SCALE GENOMIC DNA]</scope>
    <source>
        <strain evidence="1 2">CGMCC 1.3430</strain>
    </source>
</reference>
<evidence type="ECO:0000313" key="2">
    <source>
        <dbReference type="Proteomes" id="UP000198773"/>
    </source>
</evidence>
<dbReference type="PANTHER" id="PTHR46623">
    <property type="entry name" value="CARBOXYMETHYLENEBUTENOLIDASE-RELATED"/>
    <property type="match status" value="1"/>
</dbReference>
<dbReference type="Proteomes" id="UP000198773">
    <property type="component" value="Unassembled WGS sequence"/>
</dbReference>
<gene>
    <name evidence="1" type="ORF">SAMN04488051_103506</name>
</gene>